<dbReference type="AlphaFoldDB" id="A0A672N3N1"/>
<evidence type="ECO:0000313" key="3">
    <source>
        <dbReference type="Proteomes" id="UP000472262"/>
    </source>
</evidence>
<protein>
    <submittedName>
        <fullName evidence="2">Uncharacterized protein</fullName>
    </submittedName>
</protein>
<keyword evidence="3" id="KW-1185">Reference proteome</keyword>
<reference evidence="2" key="1">
    <citation type="submission" date="2025-08" db="UniProtKB">
        <authorList>
            <consortium name="Ensembl"/>
        </authorList>
    </citation>
    <scope>IDENTIFICATION</scope>
</reference>
<dbReference type="Proteomes" id="UP000472262">
    <property type="component" value="Unassembled WGS sequence"/>
</dbReference>
<evidence type="ECO:0000313" key="2">
    <source>
        <dbReference type="Ensembl" id="ENSSGRP00000042608.1"/>
    </source>
</evidence>
<name>A0A672N3N1_SINGR</name>
<sequence length="72" mass="8432">METPEPGQADGEEQMVELRPRTRSNPEGAEDRRSSTGSLNNSLYYYYFHIQLFTVYRKYEICITNSRHGDII</sequence>
<evidence type="ECO:0000256" key="1">
    <source>
        <dbReference type="SAM" id="MobiDB-lite"/>
    </source>
</evidence>
<proteinExistence type="predicted"/>
<dbReference type="Ensembl" id="ENSSGRT00000045653.1">
    <property type="protein sequence ID" value="ENSSGRP00000042608.1"/>
    <property type="gene ID" value="ENSSGRG00000023092.1"/>
</dbReference>
<organism evidence="2 3">
    <name type="scientific">Sinocyclocheilus grahami</name>
    <name type="common">Dianchi golden-line fish</name>
    <name type="synonym">Barbus grahami</name>
    <dbReference type="NCBI Taxonomy" id="75366"/>
    <lineage>
        <taxon>Eukaryota</taxon>
        <taxon>Metazoa</taxon>
        <taxon>Chordata</taxon>
        <taxon>Craniata</taxon>
        <taxon>Vertebrata</taxon>
        <taxon>Euteleostomi</taxon>
        <taxon>Actinopterygii</taxon>
        <taxon>Neopterygii</taxon>
        <taxon>Teleostei</taxon>
        <taxon>Ostariophysi</taxon>
        <taxon>Cypriniformes</taxon>
        <taxon>Cyprinidae</taxon>
        <taxon>Cyprininae</taxon>
        <taxon>Sinocyclocheilus</taxon>
    </lineage>
</organism>
<accession>A0A672N3N1</accession>
<dbReference type="InParanoid" id="A0A672N3N1"/>
<reference evidence="2" key="2">
    <citation type="submission" date="2025-09" db="UniProtKB">
        <authorList>
            <consortium name="Ensembl"/>
        </authorList>
    </citation>
    <scope>IDENTIFICATION</scope>
</reference>
<feature type="region of interest" description="Disordered" evidence="1">
    <location>
        <begin position="1"/>
        <end position="38"/>
    </location>
</feature>